<sequence length="76" mass="8536">MPPAPAERPPAARQAGRRSPVAESERRHKIRLFSQSWQKMTAILHHGLQRSQDKSSPRRFRFAVMSGTGKNGSLIS</sequence>
<evidence type="ECO:0000313" key="2">
    <source>
        <dbReference type="EMBL" id="MDC9624017.1"/>
    </source>
</evidence>
<accession>A0ABT5M902</accession>
<dbReference type="RefSeq" id="WP_273581409.1">
    <property type="nucleotide sequence ID" value="NZ_JAQRFO010000095.1"/>
</dbReference>
<proteinExistence type="predicted"/>
<evidence type="ECO:0000256" key="1">
    <source>
        <dbReference type="SAM" id="MobiDB-lite"/>
    </source>
</evidence>
<keyword evidence="3" id="KW-1185">Reference proteome</keyword>
<evidence type="ECO:0000313" key="3">
    <source>
        <dbReference type="Proteomes" id="UP001214757"/>
    </source>
</evidence>
<dbReference type="EMBL" id="JAQRFO010000095">
    <property type="protein sequence ID" value="MDC9624017.1"/>
    <property type="molecule type" value="Genomic_DNA"/>
</dbReference>
<feature type="region of interest" description="Disordered" evidence="1">
    <location>
        <begin position="1"/>
        <end position="27"/>
    </location>
</feature>
<comment type="caution">
    <text evidence="2">The sequence shown here is derived from an EMBL/GenBank/DDBJ whole genome shotgun (WGS) entry which is preliminary data.</text>
</comment>
<dbReference type="Proteomes" id="UP001214757">
    <property type="component" value="Unassembled WGS sequence"/>
</dbReference>
<gene>
    <name evidence="2" type="ORF">PSI22_20890</name>
</gene>
<protein>
    <submittedName>
        <fullName evidence="2">Uncharacterized protein</fullName>
    </submittedName>
</protein>
<organism evidence="2 3">
    <name type="scientific">Xenorhabdus aichiensis</name>
    <dbReference type="NCBI Taxonomy" id="3025874"/>
    <lineage>
        <taxon>Bacteria</taxon>
        <taxon>Pseudomonadati</taxon>
        <taxon>Pseudomonadota</taxon>
        <taxon>Gammaproteobacteria</taxon>
        <taxon>Enterobacterales</taxon>
        <taxon>Morganellaceae</taxon>
        <taxon>Xenorhabdus</taxon>
    </lineage>
</organism>
<name>A0ABT5M902_9GAMM</name>
<reference evidence="2 3" key="1">
    <citation type="submission" date="2023-02" db="EMBL/GenBank/DDBJ databases">
        <title>Entomopathogenic bacteria.</title>
        <authorList>
            <person name="Machado R.A."/>
        </authorList>
    </citation>
    <scope>NUCLEOTIDE SEQUENCE [LARGE SCALE GENOMIC DNA]</scope>
    <source>
        <strain evidence="2 3">XENO-7</strain>
    </source>
</reference>
<feature type="compositionally biased region" description="Low complexity" evidence="1">
    <location>
        <begin position="9"/>
        <end position="19"/>
    </location>
</feature>